<dbReference type="PANTHER" id="PTHR11487">
    <property type="entry name" value="THIOESTERASE"/>
    <property type="match status" value="1"/>
</dbReference>
<dbReference type="Pfam" id="PF00975">
    <property type="entry name" value="Thioesterase"/>
    <property type="match status" value="1"/>
</dbReference>
<comment type="caution">
    <text evidence="3">The sequence shown here is derived from an EMBL/GenBank/DDBJ whole genome shotgun (WGS) entry which is preliminary data.</text>
</comment>
<dbReference type="EMBL" id="JANUGP010000008">
    <property type="protein sequence ID" value="MCS0602294.1"/>
    <property type="molecule type" value="Genomic_DNA"/>
</dbReference>
<keyword evidence="3" id="KW-0378">Hydrolase</keyword>
<protein>
    <submittedName>
        <fullName evidence="3">Alpha/beta fold hydrolase</fullName>
    </submittedName>
</protein>
<gene>
    <name evidence="3" type="ORF">NX794_13905</name>
</gene>
<proteinExistence type="inferred from homology"/>
<evidence type="ECO:0000313" key="4">
    <source>
        <dbReference type="Proteomes" id="UP001205612"/>
    </source>
</evidence>
<evidence type="ECO:0000256" key="1">
    <source>
        <dbReference type="ARBA" id="ARBA00007169"/>
    </source>
</evidence>
<dbReference type="InterPro" id="IPR001031">
    <property type="entry name" value="Thioesterase"/>
</dbReference>
<dbReference type="GO" id="GO:0016787">
    <property type="term" value="F:hydrolase activity"/>
    <property type="evidence" value="ECO:0007669"/>
    <property type="project" value="UniProtKB-KW"/>
</dbReference>
<name>A0ABT2B1E8_9ACTN</name>
<organism evidence="3 4">
    <name type="scientific">Streptomyces pyxinicus</name>
    <dbReference type="NCBI Taxonomy" id="2970331"/>
    <lineage>
        <taxon>Bacteria</taxon>
        <taxon>Bacillati</taxon>
        <taxon>Actinomycetota</taxon>
        <taxon>Actinomycetes</taxon>
        <taxon>Kitasatosporales</taxon>
        <taxon>Streptomycetaceae</taxon>
        <taxon>Streptomyces</taxon>
    </lineage>
</organism>
<accession>A0ABT2B1E8</accession>
<dbReference type="SUPFAM" id="SSF53474">
    <property type="entry name" value="alpha/beta-Hydrolases"/>
    <property type="match status" value="1"/>
</dbReference>
<comment type="similarity">
    <text evidence="1">Belongs to the thioesterase family.</text>
</comment>
<dbReference type="Proteomes" id="UP001205612">
    <property type="component" value="Unassembled WGS sequence"/>
</dbReference>
<evidence type="ECO:0000313" key="3">
    <source>
        <dbReference type="EMBL" id="MCS0602294.1"/>
    </source>
</evidence>
<dbReference type="PANTHER" id="PTHR11487:SF0">
    <property type="entry name" value="S-ACYL FATTY ACID SYNTHASE THIOESTERASE, MEDIUM CHAIN"/>
    <property type="match status" value="1"/>
</dbReference>
<dbReference type="InterPro" id="IPR012223">
    <property type="entry name" value="TEII"/>
</dbReference>
<dbReference type="RefSeq" id="WP_258778804.1">
    <property type="nucleotide sequence ID" value="NZ_JANUGP010000008.1"/>
</dbReference>
<dbReference type="Gene3D" id="3.40.50.1820">
    <property type="entry name" value="alpha/beta hydrolase"/>
    <property type="match status" value="1"/>
</dbReference>
<evidence type="ECO:0000259" key="2">
    <source>
        <dbReference type="Pfam" id="PF00975"/>
    </source>
</evidence>
<reference evidence="3 4" key="1">
    <citation type="submission" date="2022-08" db="EMBL/GenBank/DDBJ databases">
        <authorList>
            <person name="Somphong A."/>
            <person name="Phongsopitanun W."/>
        </authorList>
    </citation>
    <scope>NUCLEOTIDE SEQUENCE [LARGE SCALE GENOMIC DNA]</scope>
    <source>
        <strain evidence="3 4">LP11</strain>
    </source>
</reference>
<sequence>MSGLAVDGERWIRRYHPAPEDGPARPRLVCFPHAGGSASYFHTLSGLLHPHVEVLAVQYPGRQDRMAEPVPEDLTETAGHIAAALAPWTGGRLGFFGHSMGAVLAFEVSQRVTPEVLFASGGRAPSTRRDEPAYRLDDAGLVAEAELLGGTDATLLADPDLRELILPPLRADYRALAAHRSDPDAVIDAPIEVLVGDRDPRVTETEAAAWSVHTSRGSTLRVFPDGNHFYLADRWAELAELIGAWGARDTADR</sequence>
<keyword evidence="4" id="KW-1185">Reference proteome</keyword>
<dbReference type="InterPro" id="IPR029058">
    <property type="entry name" value="AB_hydrolase_fold"/>
</dbReference>
<feature type="domain" description="Thioesterase" evidence="2">
    <location>
        <begin position="27"/>
        <end position="245"/>
    </location>
</feature>